<dbReference type="EMBL" id="JAECZA010000337">
    <property type="protein sequence ID" value="MBH8578386.1"/>
    <property type="molecule type" value="Genomic_DNA"/>
</dbReference>
<accession>A0A8J7I961</accession>
<evidence type="ECO:0000313" key="1">
    <source>
        <dbReference type="EMBL" id="MBH8578386.1"/>
    </source>
</evidence>
<name>A0A8J7I961_9NOST</name>
<organism evidence="1 2">
    <name type="scientific">Dendronalium phyllosphericum CENA369</name>
    <dbReference type="NCBI Taxonomy" id="1725256"/>
    <lineage>
        <taxon>Bacteria</taxon>
        <taxon>Bacillati</taxon>
        <taxon>Cyanobacteriota</taxon>
        <taxon>Cyanophyceae</taxon>
        <taxon>Nostocales</taxon>
        <taxon>Nostocaceae</taxon>
        <taxon>Dendronalium</taxon>
        <taxon>Dendronalium phyllosphericum</taxon>
    </lineage>
</organism>
<feature type="non-terminal residue" evidence="1">
    <location>
        <position position="135"/>
    </location>
</feature>
<dbReference type="AlphaFoldDB" id="A0A8J7I961"/>
<keyword evidence="2" id="KW-1185">Reference proteome</keyword>
<sequence>MPPLWGWLAQRELEVHPASYKSLTRQYQQSAAVQFGFSIDPFVRLHADWLCDIALEEQRLEAVLKSLVNDDQFAKYNQVFDLFKFGLRIRARLLSRIYPFEAFLVDGRPLIEREVREVKKKEVTRENGKAVVKFL</sequence>
<comment type="caution">
    <text evidence="1">The sequence shown here is derived from an EMBL/GenBank/DDBJ whole genome shotgun (WGS) entry which is preliminary data.</text>
</comment>
<proteinExistence type="predicted"/>
<protein>
    <submittedName>
        <fullName evidence="1">Transposase</fullName>
    </submittedName>
</protein>
<dbReference type="Proteomes" id="UP000662314">
    <property type="component" value="Unassembled WGS sequence"/>
</dbReference>
<evidence type="ECO:0000313" key="2">
    <source>
        <dbReference type="Proteomes" id="UP000662314"/>
    </source>
</evidence>
<gene>
    <name evidence="1" type="ORF">I8752_36725</name>
</gene>
<reference evidence="1 2" key="1">
    <citation type="journal article" date="2021" name="Int. J. Syst. Evol. Microbiol.">
        <title>Amazonocrinis nigriterrae gen. nov., sp. nov., Atlanticothrix silvestris gen. nov., sp. nov. and Dendronalium phyllosphericum gen. nov., sp. nov., nostocacean cyanobacteria from Brazilian environments.</title>
        <authorList>
            <person name="Alvarenga D.O."/>
            <person name="Andreote A.P.D."/>
            <person name="Branco L.H.Z."/>
            <person name="Delbaje E."/>
            <person name="Cruz R.B."/>
            <person name="Varani A.M."/>
            <person name="Fiore M.F."/>
        </authorList>
    </citation>
    <scope>NUCLEOTIDE SEQUENCE [LARGE SCALE GENOMIC DNA]</scope>
    <source>
        <strain evidence="1 2">CENA369</strain>
    </source>
</reference>